<evidence type="ECO:0000256" key="1">
    <source>
        <dbReference type="SAM" id="MobiDB-lite"/>
    </source>
</evidence>
<name>L7E155_MICAE</name>
<proteinExistence type="predicted"/>
<organism evidence="2 3">
    <name type="scientific">Microcystis aeruginosa TAIHU98</name>
    <dbReference type="NCBI Taxonomy" id="1134457"/>
    <lineage>
        <taxon>Bacteria</taxon>
        <taxon>Bacillati</taxon>
        <taxon>Cyanobacteriota</taxon>
        <taxon>Cyanophyceae</taxon>
        <taxon>Oscillatoriophycideae</taxon>
        <taxon>Chroococcales</taxon>
        <taxon>Microcystaceae</taxon>
        <taxon>Microcystis</taxon>
    </lineage>
</organism>
<gene>
    <name evidence="2" type="ORF">O53_4301</name>
</gene>
<dbReference type="Proteomes" id="UP000010932">
    <property type="component" value="Unassembled WGS sequence"/>
</dbReference>
<evidence type="ECO:0000313" key="2">
    <source>
        <dbReference type="EMBL" id="ELP52576.1"/>
    </source>
</evidence>
<sequence>MVIASDFTTQSKPLGGSTPQTPRWGRGAAPNPPRISFSVGCLHAAVDTFVII</sequence>
<dbReference type="PATRIC" id="fig|1134457.3.peg.4736"/>
<feature type="region of interest" description="Disordered" evidence="1">
    <location>
        <begin position="1"/>
        <end position="31"/>
    </location>
</feature>
<protein>
    <recommendedName>
        <fullName evidence="4">Mobile element protein</fullName>
    </recommendedName>
</protein>
<dbReference type="EMBL" id="ANKQ01000003">
    <property type="protein sequence ID" value="ELP52576.1"/>
    <property type="molecule type" value="Genomic_DNA"/>
</dbReference>
<evidence type="ECO:0008006" key="4">
    <source>
        <dbReference type="Google" id="ProtNLM"/>
    </source>
</evidence>
<accession>L7E155</accession>
<evidence type="ECO:0000313" key="3">
    <source>
        <dbReference type="Proteomes" id="UP000010932"/>
    </source>
</evidence>
<reference evidence="2 3" key="1">
    <citation type="journal article" date="2013" name="Genome Announc.">
        <title>Whole-Genome Sequence of Microcystis aeruginosa TAIHU98, a Nontoxic Bloom-Forming Strain Isolated from Taihu Lake, China.</title>
        <authorList>
            <person name="Yang C."/>
            <person name="Zhang W."/>
            <person name="Ren M."/>
            <person name="Song L."/>
            <person name="Li T."/>
            <person name="Zhao J."/>
        </authorList>
    </citation>
    <scope>NUCLEOTIDE SEQUENCE [LARGE SCALE GENOMIC DNA]</scope>
    <source>
        <strain evidence="2 3">TAIHU98</strain>
    </source>
</reference>
<comment type="caution">
    <text evidence="2">The sequence shown here is derived from an EMBL/GenBank/DDBJ whole genome shotgun (WGS) entry which is preliminary data.</text>
</comment>
<dbReference type="AlphaFoldDB" id="L7E155"/>
<feature type="compositionally biased region" description="Polar residues" evidence="1">
    <location>
        <begin position="1"/>
        <end position="21"/>
    </location>
</feature>